<evidence type="ECO:0000313" key="8">
    <source>
        <dbReference type="Proteomes" id="UP000220158"/>
    </source>
</evidence>
<protein>
    <submittedName>
        <fullName evidence="7">Tyrosine kinase-like protein, putative</fullName>
    </submittedName>
</protein>
<evidence type="ECO:0000256" key="3">
    <source>
        <dbReference type="ARBA" id="ARBA00022777"/>
    </source>
</evidence>
<dbReference type="GO" id="GO:0005524">
    <property type="term" value="F:ATP binding"/>
    <property type="evidence" value="ECO:0007669"/>
    <property type="project" value="UniProtKB-KW"/>
</dbReference>
<proteinExistence type="predicted"/>
<dbReference type="Gene3D" id="1.10.510.10">
    <property type="entry name" value="Transferase(Phosphotransferase) domain 1"/>
    <property type="match status" value="1"/>
</dbReference>
<dbReference type="OMA" id="HNKENEY"/>
<dbReference type="PANTHER" id="PTHR44329">
    <property type="entry name" value="SERINE/THREONINE-PROTEIN KINASE TNNI3K-RELATED"/>
    <property type="match status" value="1"/>
</dbReference>
<feature type="compositionally biased region" description="Basic and acidic residues" evidence="5">
    <location>
        <begin position="846"/>
        <end position="867"/>
    </location>
</feature>
<feature type="compositionally biased region" description="Basic and acidic residues" evidence="5">
    <location>
        <begin position="894"/>
        <end position="909"/>
    </location>
</feature>
<feature type="compositionally biased region" description="Basic and acidic residues" evidence="5">
    <location>
        <begin position="1527"/>
        <end position="1541"/>
    </location>
</feature>
<sequence length="1789" mass="212821">MHNKENEYSKNISEYKSSKNIYNYEKKTSILNNSNSDINSLYSINNKYVLKSHCINNTFNNNICNVKVSDKTEYNILGNKFLENNCNTNLECRKKNNVYNLKIKNSIENKTNEKGLATIKENYNYIKKFNNNNKPKEYLFCFNQHGVETNNYTAKSSLYNHKNISTNKFNKDFLISNKNCVEEDKKAITMYLNNSTINDHTYSYIKTKIAKNNNDNHIEKNEKYHTNYVNFFEDFEFLNSQKNIFSKKEKDNNYNSNINNSSNFNNNNNYINNNSYSTTTNNVNNNINNNSNNINNYINNNNNNNTDSIYSEKTYNKENGKIVSNENITPMNINRSIIINCLLEIKEKLDNIKNEKKGYEQGEKYIRYLKNFEKIKNMYSETSTSKIQNKITSKISFDKENKKVQEIDIFKKKEKNAPFVSIFEEKNKIEYLEKMKEQEKKIGFSKVKQNEKKIFKKKEMENNIVIKKDFLENEGNNIDKEKNFNNFDEEEKNLLKKYEQSEKKVSYKQYDNLKIFKKFQSSKSDSSKNSQNRNHECIKLDFFCNSIDNESNKFSKRLYTGHKIYDDLDLNSKKEQITEENIQKSVTSSSRKIINSYNYKISEYNDMYFDKNKNCMAYNNKLNDNFNCSNNTKEKIIRMNNEKNIRNEKIKKKTSKGEIVYDEKNVGKNLFIDNFNLNMISDIELNYNKFPIEKRNSHDINNQDSTTTNYKENCINNENVVYDEEKKIFKTKENSNIKIYKRSLEKEKMLNFPLIHLGENDVIVKRIKLYYPLKNENIFTNISKIIFMTNTNICSLYISDSFLINYDDLKIHSYLSKGGFGVVYKGVLLKKVKKCEVILNKKEENQESNEFEKKNERGEKKEYRGENDYESEDEYEYEEEYESEEEYEDEEEYDHEHEEENKERPENNKQKKVKKVCNIEKREEKGKKKDTLENDDKENMRKLSDIFYKECIEENEFFSVINNEDNINLETKANEKSTNNNDYNMKQEKKSFNNDTQKLNKHNKKLCYLRNKLIEKIFDALNSQTNQNDSSTNNKNGREKFDHKSKSTENKEKYIIENVIKNLNEYKTNSLNMQKYVEDFNKEIEQVILGNKNSVNIFNNVHIDILNKNIEKNNKTIYINDNDETGLNNKRENLKNSSTIKETKKNDCIHVHEIRKLKKKLLKFVYSNKKNDKINIDRNEFFNEAEKIICKLKNINKDVDKRYYEDLIGYLLLDVYHNNVVYKNNFSFLYLNSKNIITFGLHKEGLYIFDKKNIFHYYSDKCIFKIIFLEENKELVKFKNFTVYNVLNNDKIINNSSILKYEINKHKKGLNKLAIIPFSKLSINHLLNALIFSFLKFLFNLRRKYYKQSKSCPCSIDGNNIISNIIIDNNIIYNKYNNKIINNDNNLNKESDSVLLYENIDNLDKFLYCEYENSELINITNRNEKKIFLKKSELDSNIQDNGVDKLDRKSLINMSNCIITSTLLNTNNTDESKTTMLLNVSKNKNISKEYINEKEYNYTPRLNEKEQINKESITKTELKKKKKKKEKEKENENENENENEKKEINISQEEFIHVKIPVAIKIHDLKDSKNLKNFLREIEIYKNIQYQNICKFYGICIKSNKLMLLLEYYPKGNLFNFLKNKKKIHKKQRLKWATELSYIVHQLHSHSPPIINGDIKTSNILIDNNMNLIMCDFGKARFKNSKLYSNFGSYRYMAPETFSCTIEITEKIDIWSLACCIVEIFSSKYPFYNFSKNVKIRHELLVNKRTPHIPNFLPNSIKQNLQRSFSFIPEERPKAYEIYKSLKKIKVVE</sequence>
<evidence type="ECO:0000256" key="5">
    <source>
        <dbReference type="SAM" id="MobiDB-lite"/>
    </source>
</evidence>
<feature type="compositionally biased region" description="Low complexity" evidence="5">
    <location>
        <begin position="1024"/>
        <end position="1035"/>
    </location>
</feature>
<feature type="region of interest" description="Disordered" evidence="5">
    <location>
        <begin position="846"/>
        <end position="915"/>
    </location>
</feature>
<dbReference type="Proteomes" id="UP000220158">
    <property type="component" value="Chromosome 11"/>
</dbReference>
<dbReference type="SMART" id="SM00220">
    <property type="entry name" value="S_TKc"/>
    <property type="match status" value="1"/>
</dbReference>
<feature type="region of interest" description="Disordered" evidence="5">
    <location>
        <begin position="1024"/>
        <end position="1048"/>
    </location>
</feature>
<feature type="region of interest" description="Disordered" evidence="5">
    <location>
        <begin position="1516"/>
        <end position="1541"/>
    </location>
</feature>
<keyword evidence="8" id="KW-1185">Reference proteome</keyword>
<accession>A0A1J1H8A9</accession>
<gene>
    <name evidence="7" type="primary">TKL4</name>
    <name evidence="7" type="ORF">PRELSG_1124500</name>
</gene>
<organism evidence="7 8">
    <name type="scientific">Plasmodium relictum</name>
    <dbReference type="NCBI Taxonomy" id="85471"/>
    <lineage>
        <taxon>Eukaryota</taxon>
        <taxon>Sar</taxon>
        <taxon>Alveolata</taxon>
        <taxon>Apicomplexa</taxon>
        <taxon>Aconoidasida</taxon>
        <taxon>Haemosporida</taxon>
        <taxon>Plasmodiidae</taxon>
        <taxon>Plasmodium</taxon>
        <taxon>Plasmodium (Haemamoeba)</taxon>
    </lineage>
</organism>
<evidence type="ECO:0000313" key="7">
    <source>
        <dbReference type="EMBL" id="CRH00900.1"/>
    </source>
</evidence>
<name>A0A1J1H8A9_PLARL</name>
<keyword evidence="1" id="KW-0808">Transferase</keyword>
<dbReference type="SUPFAM" id="SSF56112">
    <property type="entry name" value="Protein kinase-like (PK-like)"/>
    <property type="match status" value="1"/>
</dbReference>
<dbReference type="KEGG" id="prel:PRELSG_1124500"/>
<feature type="compositionally biased region" description="Acidic residues" evidence="5">
    <location>
        <begin position="868"/>
        <end position="893"/>
    </location>
</feature>
<reference evidence="7 8" key="1">
    <citation type="submission" date="2015-04" db="EMBL/GenBank/DDBJ databases">
        <authorList>
            <consortium name="Pathogen Informatics"/>
        </authorList>
    </citation>
    <scope>NUCLEOTIDE SEQUENCE [LARGE SCALE GENOMIC DNA]</scope>
    <source>
        <strain evidence="7 8">SGS1</strain>
    </source>
</reference>
<feature type="compositionally biased region" description="Basic and acidic residues" evidence="5">
    <location>
        <begin position="1036"/>
        <end position="1048"/>
    </location>
</feature>
<keyword evidence="2" id="KW-0547">Nucleotide-binding</keyword>
<dbReference type="InterPro" id="IPR011009">
    <property type="entry name" value="Kinase-like_dom_sf"/>
</dbReference>
<feature type="domain" description="Protein kinase" evidence="6">
    <location>
        <begin position="1502"/>
        <end position="1785"/>
    </location>
</feature>
<dbReference type="InterPro" id="IPR000719">
    <property type="entry name" value="Prot_kinase_dom"/>
</dbReference>
<dbReference type="EMBL" id="LN835306">
    <property type="protein sequence ID" value="CRH00900.1"/>
    <property type="molecule type" value="Genomic_DNA"/>
</dbReference>
<dbReference type="GeneID" id="39737024"/>
<dbReference type="OrthoDB" id="10252354at2759"/>
<dbReference type="RefSeq" id="XP_028533902.1">
    <property type="nucleotide sequence ID" value="XM_028677521.1"/>
</dbReference>
<keyword evidence="3 7" id="KW-0418">Kinase</keyword>
<keyword evidence="4" id="KW-0067">ATP-binding</keyword>
<evidence type="ECO:0000256" key="2">
    <source>
        <dbReference type="ARBA" id="ARBA00022741"/>
    </source>
</evidence>
<dbReference type="InterPro" id="IPR051681">
    <property type="entry name" value="Ser/Thr_Kinases-Pseudokinases"/>
</dbReference>
<dbReference type="GO" id="GO:0004674">
    <property type="term" value="F:protein serine/threonine kinase activity"/>
    <property type="evidence" value="ECO:0007669"/>
    <property type="project" value="TreeGrafter"/>
</dbReference>
<dbReference type="PROSITE" id="PS50011">
    <property type="entry name" value="PROTEIN_KINASE_DOM"/>
    <property type="match status" value="1"/>
</dbReference>
<evidence type="ECO:0000256" key="1">
    <source>
        <dbReference type="ARBA" id="ARBA00022679"/>
    </source>
</evidence>
<evidence type="ECO:0000256" key="4">
    <source>
        <dbReference type="ARBA" id="ARBA00022840"/>
    </source>
</evidence>
<evidence type="ECO:0000259" key="6">
    <source>
        <dbReference type="PROSITE" id="PS50011"/>
    </source>
</evidence>
<dbReference type="VEuPathDB" id="PlasmoDB:PRELSG_1124500"/>
<dbReference type="PANTHER" id="PTHR44329:SF288">
    <property type="entry name" value="MITOGEN-ACTIVATED PROTEIN KINASE KINASE KINASE 20"/>
    <property type="match status" value="1"/>
</dbReference>
<dbReference type="Pfam" id="PF00069">
    <property type="entry name" value="Pkinase"/>
    <property type="match status" value="1"/>
</dbReference>